<dbReference type="OrthoDB" id="5765252at2"/>
<dbReference type="SUPFAM" id="SSF50341">
    <property type="entry name" value="CheW-like"/>
    <property type="match status" value="1"/>
</dbReference>
<proteinExistence type="predicted"/>
<keyword evidence="3" id="KW-1185">Reference proteome</keyword>
<dbReference type="InterPro" id="IPR002545">
    <property type="entry name" value="CheW-lke_dom"/>
</dbReference>
<reference evidence="2 3" key="1">
    <citation type="submission" date="2019-03" db="EMBL/GenBank/DDBJ databases">
        <title>Genomic Encyclopedia of Type Strains, Phase IV (KMG-IV): sequencing the most valuable type-strain genomes for metagenomic binning, comparative biology and taxonomic classification.</title>
        <authorList>
            <person name="Goeker M."/>
        </authorList>
    </citation>
    <scope>NUCLEOTIDE SEQUENCE [LARGE SCALE GENOMIC DNA]</scope>
    <source>
        <strain evidence="2 3">DSM 19610</strain>
    </source>
</reference>
<dbReference type="InterPro" id="IPR036061">
    <property type="entry name" value="CheW-like_dom_sf"/>
</dbReference>
<evidence type="ECO:0000259" key="1">
    <source>
        <dbReference type="PROSITE" id="PS50851"/>
    </source>
</evidence>
<evidence type="ECO:0000313" key="3">
    <source>
        <dbReference type="Proteomes" id="UP000295707"/>
    </source>
</evidence>
<dbReference type="GO" id="GO:0007165">
    <property type="term" value="P:signal transduction"/>
    <property type="evidence" value="ECO:0007669"/>
    <property type="project" value="InterPro"/>
</dbReference>
<dbReference type="GO" id="GO:0006935">
    <property type="term" value="P:chemotaxis"/>
    <property type="evidence" value="ECO:0007669"/>
    <property type="project" value="InterPro"/>
</dbReference>
<gene>
    <name evidence="2" type="ORF">DFR30_0370</name>
</gene>
<dbReference type="EMBL" id="SMFX01000001">
    <property type="protein sequence ID" value="TCK17149.1"/>
    <property type="molecule type" value="Genomic_DNA"/>
</dbReference>
<dbReference type="AlphaFoldDB" id="A0A4R1HD28"/>
<sequence length="163" mass="17692">MNAVVESVRSLWVPLEGVNLLLPNVAIAEVINYQPLDMIQSGPDWLLGGLLWREKQIPIISMERLCGFSLPQGGRGARISIMNSVMPESELSFYAMVTTGIPRLFSADEDALGPSLMATNNLPETVADSVQIGSEQALIPNLEVVQTVVSEVWKGLSDQVSRG</sequence>
<dbReference type="PROSITE" id="PS50851">
    <property type="entry name" value="CHEW"/>
    <property type="match status" value="1"/>
</dbReference>
<organism evidence="2 3">
    <name type="scientific">Thiogranum longum</name>
    <dbReference type="NCBI Taxonomy" id="1537524"/>
    <lineage>
        <taxon>Bacteria</taxon>
        <taxon>Pseudomonadati</taxon>
        <taxon>Pseudomonadota</taxon>
        <taxon>Gammaproteobacteria</taxon>
        <taxon>Chromatiales</taxon>
        <taxon>Ectothiorhodospiraceae</taxon>
        <taxon>Thiogranum</taxon>
    </lineage>
</organism>
<name>A0A4R1HD28_9GAMM</name>
<protein>
    <submittedName>
        <fullName evidence="2">Chemosensory pili system protein ChpC</fullName>
    </submittedName>
</protein>
<dbReference type="Proteomes" id="UP000295707">
    <property type="component" value="Unassembled WGS sequence"/>
</dbReference>
<comment type="caution">
    <text evidence="2">The sequence shown here is derived from an EMBL/GenBank/DDBJ whole genome shotgun (WGS) entry which is preliminary data.</text>
</comment>
<dbReference type="RefSeq" id="WP_132971041.1">
    <property type="nucleotide sequence ID" value="NZ_SMFX01000001.1"/>
</dbReference>
<feature type="domain" description="CheW-like" evidence="1">
    <location>
        <begin position="7"/>
        <end position="151"/>
    </location>
</feature>
<evidence type="ECO:0000313" key="2">
    <source>
        <dbReference type="EMBL" id="TCK17149.1"/>
    </source>
</evidence>
<accession>A0A4R1HD28</accession>
<dbReference type="Pfam" id="PF01584">
    <property type="entry name" value="CheW"/>
    <property type="match status" value="1"/>
</dbReference>